<protein>
    <submittedName>
        <fullName evidence="1">Uncharacterized protein</fullName>
    </submittedName>
</protein>
<proteinExistence type="predicted"/>
<organism evidence="1 2">
    <name type="scientific">Zingiber officinale</name>
    <name type="common">Ginger</name>
    <name type="synonym">Amomum zingiber</name>
    <dbReference type="NCBI Taxonomy" id="94328"/>
    <lineage>
        <taxon>Eukaryota</taxon>
        <taxon>Viridiplantae</taxon>
        <taxon>Streptophyta</taxon>
        <taxon>Embryophyta</taxon>
        <taxon>Tracheophyta</taxon>
        <taxon>Spermatophyta</taxon>
        <taxon>Magnoliopsida</taxon>
        <taxon>Liliopsida</taxon>
        <taxon>Zingiberales</taxon>
        <taxon>Zingiberaceae</taxon>
        <taxon>Zingiber</taxon>
    </lineage>
</organism>
<sequence>MKIYLARGFFSRAKALSGAPAPIAIYFWISGAHSVDKLFLPAIKVNYRRKL</sequence>
<evidence type="ECO:0000313" key="2">
    <source>
        <dbReference type="Proteomes" id="UP000734854"/>
    </source>
</evidence>
<dbReference type="Proteomes" id="UP000734854">
    <property type="component" value="Unassembled WGS sequence"/>
</dbReference>
<comment type="caution">
    <text evidence="1">The sequence shown here is derived from an EMBL/GenBank/DDBJ whole genome shotgun (WGS) entry which is preliminary data.</text>
</comment>
<dbReference type="EMBL" id="JACMSC010000004">
    <property type="protein sequence ID" value="KAG6526385.1"/>
    <property type="molecule type" value="Genomic_DNA"/>
</dbReference>
<name>A0A8J5HL79_ZINOF</name>
<reference evidence="1 2" key="1">
    <citation type="submission" date="2020-08" db="EMBL/GenBank/DDBJ databases">
        <title>Plant Genome Project.</title>
        <authorList>
            <person name="Zhang R.-G."/>
        </authorList>
    </citation>
    <scope>NUCLEOTIDE SEQUENCE [LARGE SCALE GENOMIC DNA]</scope>
    <source>
        <tissue evidence="1">Rhizome</tissue>
    </source>
</reference>
<gene>
    <name evidence="1" type="ORF">ZIOFF_016368</name>
</gene>
<accession>A0A8J5HL79</accession>
<keyword evidence="2" id="KW-1185">Reference proteome</keyword>
<evidence type="ECO:0000313" key="1">
    <source>
        <dbReference type="EMBL" id="KAG6526385.1"/>
    </source>
</evidence>
<dbReference type="AlphaFoldDB" id="A0A8J5HL79"/>